<dbReference type="Proteomes" id="UP001211173">
    <property type="component" value="Unassembled WGS sequence"/>
</dbReference>
<dbReference type="AlphaFoldDB" id="A0AAW6CQ46"/>
<proteinExistence type="predicted"/>
<name>A0AAW6CQ46_FLAPL</name>
<sequence length="116" mass="12669">MNETLDFIEIGTDEEIIQKTGTEQYVKLASPNTALYVSSAAAKCIPNILPRVLIGKAGKYLLFHFTDSKKGFAVSRYSGGFSIPMAGVVSKLGIRPEQVNGKRPKLIKDGFAVELY</sequence>
<accession>A0AAW6CQ46</accession>
<dbReference type="Proteomes" id="UP001211006">
    <property type="component" value="Unassembled WGS sequence"/>
</dbReference>
<evidence type="ECO:0000313" key="2">
    <source>
        <dbReference type="EMBL" id="MDB7936330.1"/>
    </source>
</evidence>
<evidence type="ECO:0000313" key="1">
    <source>
        <dbReference type="EMBL" id="MDB7904771.1"/>
    </source>
</evidence>
<gene>
    <name evidence="1" type="ORF">PND83_02150</name>
    <name evidence="2" type="ORF">PNE06_24975</name>
</gene>
<dbReference type="RefSeq" id="WP_195384598.1">
    <property type="nucleotide sequence ID" value="NZ_BAABXT010000001.1"/>
</dbReference>
<dbReference type="EMBL" id="JAQLWO010000002">
    <property type="protein sequence ID" value="MDB7904771.1"/>
    <property type="molecule type" value="Genomic_DNA"/>
</dbReference>
<protein>
    <submittedName>
        <fullName evidence="2">Uncharacterized protein</fullName>
    </submittedName>
</protein>
<evidence type="ECO:0000313" key="3">
    <source>
        <dbReference type="Proteomes" id="UP001211173"/>
    </source>
</evidence>
<organism evidence="2 3">
    <name type="scientific">Flavonifractor plautii</name>
    <name type="common">Fusobacterium plautii</name>
    <dbReference type="NCBI Taxonomy" id="292800"/>
    <lineage>
        <taxon>Bacteria</taxon>
        <taxon>Bacillati</taxon>
        <taxon>Bacillota</taxon>
        <taxon>Clostridia</taxon>
        <taxon>Eubacteriales</taxon>
        <taxon>Oscillospiraceae</taxon>
        <taxon>Flavonifractor</taxon>
    </lineage>
</organism>
<comment type="caution">
    <text evidence="2">The sequence shown here is derived from an EMBL/GenBank/DDBJ whole genome shotgun (WGS) entry which is preliminary data.</text>
</comment>
<dbReference type="EMBL" id="JAQLWV010000097">
    <property type="protein sequence ID" value="MDB7936330.1"/>
    <property type="molecule type" value="Genomic_DNA"/>
</dbReference>
<reference evidence="2" key="1">
    <citation type="submission" date="2023-01" db="EMBL/GenBank/DDBJ databases">
        <title>Human gut microbiome strain richness.</title>
        <authorList>
            <person name="Chen-Liaw A."/>
        </authorList>
    </citation>
    <scope>NUCLEOTIDE SEQUENCE</scope>
    <source>
        <strain evidence="2">1001287st1_F4_1001285I_161205</strain>
        <strain evidence="1">2225st1_A6_2225SCRN_200828</strain>
    </source>
</reference>